<dbReference type="OrthoDB" id="9858622at2"/>
<dbReference type="RefSeq" id="WP_008277581.1">
    <property type="nucleotide sequence ID" value="NZ_AAXW01000047.1"/>
</dbReference>
<gene>
    <name evidence="2" type="ORF">CY0110_20540</name>
</gene>
<evidence type="ECO:0000313" key="2">
    <source>
        <dbReference type="EMBL" id="EAZ89336.1"/>
    </source>
</evidence>
<organism evidence="2 3">
    <name type="scientific">Crocosphaera chwakensis CCY0110</name>
    <dbReference type="NCBI Taxonomy" id="391612"/>
    <lineage>
        <taxon>Bacteria</taxon>
        <taxon>Bacillati</taxon>
        <taxon>Cyanobacteriota</taxon>
        <taxon>Cyanophyceae</taxon>
        <taxon>Oscillatoriophycideae</taxon>
        <taxon>Chroococcales</taxon>
        <taxon>Aphanothecaceae</taxon>
        <taxon>Crocosphaera</taxon>
        <taxon>Crocosphaera chwakensis</taxon>
    </lineage>
</organism>
<evidence type="ECO:0000313" key="3">
    <source>
        <dbReference type="Proteomes" id="UP000003781"/>
    </source>
</evidence>
<accession>A3IW25</accession>
<evidence type="ECO:0000256" key="1">
    <source>
        <dbReference type="SAM" id="MobiDB-lite"/>
    </source>
</evidence>
<dbReference type="eggNOG" id="ENOG502ZTHZ">
    <property type="taxonomic scope" value="Bacteria"/>
</dbReference>
<feature type="region of interest" description="Disordered" evidence="1">
    <location>
        <begin position="66"/>
        <end position="93"/>
    </location>
</feature>
<sequence length="111" mass="12712">MSLLFQSFIKKAYRVLTAFLLSVILLLSLAWGGENYNCAFADVLERDATTIQKEISTDQIDYEAAKEKRREAQAKRSEEASERGEQENEAKKLDLDELKSDLMNKFTGEEK</sequence>
<name>A3IW25_9CHRO</name>
<proteinExistence type="predicted"/>
<dbReference type="AlphaFoldDB" id="A3IW25"/>
<reference evidence="2 3" key="1">
    <citation type="submission" date="2007-03" db="EMBL/GenBank/DDBJ databases">
        <authorList>
            <person name="Stal L."/>
            <person name="Ferriera S."/>
            <person name="Johnson J."/>
            <person name="Kravitz S."/>
            <person name="Beeson K."/>
            <person name="Sutton G."/>
            <person name="Rogers Y.-H."/>
            <person name="Friedman R."/>
            <person name="Frazier M."/>
            <person name="Venter J.C."/>
        </authorList>
    </citation>
    <scope>NUCLEOTIDE SEQUENCE [LARGE SCALE GENOMIC DNA]</scope>
    <source>
        <strain evidence="2 3">CCY0110</strain>
    </source>
</reference>
<comment type="caution">
    <text evidence="2">The sequence shown here is derived from an EMBL/GenBank/DDBJ whole genome shotgun (WGS) entry which is preliminary data.</text>
</comment>
<keyword evidence="3" id="KW-1185">Reference proteome</keyword>
<dbReference type="EMBL" id="AAXW01000047">
    <property type="protein sequence ID" value="EAZ89336.1"/>
    <property type="molecule type" value="Genomic_DNA"/>
</dbReference>
<protein>
    <submittedName>
        <fullName evidence="2">Uncharacterized protein</fullName>
    </submittedName>
</protein>
<dbReference type="Proteomes" id="UP000003781">
    <property type="component" value="Unassembled WGS sequence"/>
</dbReference>